<accession>A0ABW1VA27</accession>
<dbReference type="SUPFAM" id="SSF55781">
    <property type="entry name" value="GAF domain-like"/>
    <property type="match status" value="1"/>
</dbReference>
<dbReference type="InterPro" id="IPR036390">
    <property type="entry name" value="WH_DNA-bd_sf"/>
</dbReference>
<keyword evidence="3" id="KW-0804">Transcription</keyword>
<dbReference type="PROSITE" id="PS51077">
    <property type="entry name" value="HTH_ICLR"/>
    <property type="match status" value="1"/>
</dbReference>
<name>A0ABW1VA27_9BACL</name>
<evidence type="ECO:0000313" key="7">
    <source>
        <dbReference type="Proteomes" id="UP001596233"/>
    </source>
</evidence>
<comment type="caution">
    <text evidence="6">The sequence shown here is derived from an EMBL/GenBank/DDBJ whole genome shotgun (WGS) entry which is preliminary data.</text>
</comment>
<dbReference type="SMART" id="SM00346">
    <property type="entry name" value="HTH_ICLR"/>
    <property type="match status" value="1"/>
</dbReference>
<dbReference type="Proteomes" id="UP001596233">
    <property type="component" value="Unassembled WGS sequence"/>
</dbReference>
<dbReference type="InterPro" id="IPR014757">
    <property type="entry name" value="Tscrpt_reg_IclR_C"/>
</dbReference>
<keyword evidence="7" id="KW-1185">Reference proteome</keyword>
<dbReference type="PANTHER" id="PTHR30136:SF35">
    <property type="entry name" value="HTH-TYPE TRANSCRIPTIONAL REGULATOR RV1719"/>
    <property type="match status" value="1"/>
</dbReference>
<evidence type="ECO:0000256" key="3">
    <source>
        <dbReference type="ARBA" id="ARBA00023163"/>
    </source>
</evidence>
<dbReference type="Pfam" id="PF09339">
    <property type="entry name" value="HTH_IclR"/>
    <property type="match status" value="1"/>
</dbReference>
<reference evidence="7" key="1">
    <citation type="journal article" date="2019" name="Int. J. Syst. Evol. Microbiol.">
        <title>The Global Catalogue of Microorganisms (GCM) 10K type strain sequencing project: providing services to taxonomists for standard genome sequencing and annotation.</title>
        <authorList>
            <consortium name="The Broad Institute Genomics Platform"/>
            <consortium name="The Broad Institute Genome Sequencing Center for Infectious Disease"/>
            <person name="Wu L."/>
            <person name="Ma J."/>
        </authorList>
    </citation>
    <scope>NUCLEOTIDE SEQUENCE [LARGE SCALE GENOMIC DNA]</scope>
    <source>
        <strain evidence="7">PCU 280</strain>
    </source>
</reference>
<evidence type="ECO:0000256" key="2">
    <source>
        <dbReference type="ARBA" id="ARBA00023125"/>
    </source>
</evidence>
<sequence>MNNKNPRMIQSVQRALDIINCFDSLHTQLSLTEISEKLKLNISTVHGLINTLSAYSYIVKNPNNGKYRLGLEFILKANLVTQSLDLKEIGHSHLMKLTTTHNETSHLYVYQQEQIFCVDKVESPNNYFIISSRAGSKLPMHASASGKVFLAHMSASELNYFLQDYTFLPLTEKTITSVEELTAHIQLIVRNGYGVENEEIEENAYSLAAPIMDAQGKVVATISLIGSINRMKEKENDILEDLLEAAHEISSQLGYKLKQSNAL</sequence>
<feature type="domain" description="HTH iclR-type" evidence="4">
    <location>
        <begin position="9"/>
        <end position="71"/>
    </location>
</feature>
<dbReference type="RefSeq" id="WP_379237343.1">
    <property type="nucleotide sequence ID" value="NZ_JBHSTE010000007.1"/>
</dbReference>
<evidence type="ECO:0000259" key="4">
    <source>
        <dbReference type="PROSITE" id="PS51077"/>
    </source>
</evidence>
<keyword evidence="1" id="KW-0805">Transcription regulation</keyword>
<dbReference type="Gene3D" id="1.10.10.10">
    <property type="entry name" value="Winged helix-like DNA-binding domain superfamily/Winged helix DNA-binding domain"/>
    <property type="match status" value="1"/>
</dbReference>
<dbReference type="InterPro" id="IPR050707">
    <property type="entry name" value="HTH_MetabolicPath_Reg"/>
</dbReference>
<evidence type="ECO:0000256" key="1">
    <source>
        <dbReference type="ARBA" id="ARBA00023015"/>
    </source>
</evidence>
<dbReference type="EMBL" id="JBHSTE010000007">
    <property type="protein sequence ID" value="MFC6334622.1"/>
    <property type="molecule type" value="Genomic_DNA"/>
</dbReference>
<dbReference type="Pfam" id="PF01614">
    <property type="entry name" value="IclR_C"/>
    <property type="match status" value="1"/>
</dbReference>
<dbReference type="InterPro" id="IPR029016">
    <property type="entry name" value="GAF-like_dom_sf"/>
</dbReference>
<protein>
    <submittedName>
        <fullName evidence="6">IclR family transcriptional regulator</fullName>
    </submittedName>
</protein>
<dbReference type="SUPFAM" id="SSF46785">
    <property type="entry name" value="Winged helix' DNA-binding domain"/>
    <property type="match status" value="1"/>
</dbReference>
<evidence type="ECO:0000259" key="5">
    <source>
        <dbReference type="PROSITE" id="PS51078"/>
    </source>
</evidence>
<dbReference type="InterPro" id="IPR036388">
    <property type="entry name" value="WH-like_DNA-bd_sf"/>
</dbReference>
<dbReference type="Gene3D" id="3.30.450.40">
    <property type="match status" value="1"/>
</dbReference>
<dbReference type="PANTHER" id="PTHR30136">
    <property type="entry name" value="HELIX-TURN-HELIX TRANSCRIPTIONAL REGULATOR, ICLR FAMILY"/>
    <property type="match status" value="1"/>
</dbReference>
<feature type="domain" description="IclR-ED" evidence="5">
    <location>
        <begin position="72"/>
        <end position="255"/>
    </location>
</feature>
<organism evidence="6 7">
    <name type="scientific">Paenibacillus septentrionalis</name>
    <dbReference type="NCBI Taxonomy" id="429342"/>
    <lineage>
        <taxon>Bacteria</taxon>
        <taxon>Bacillati</taxon>
        <taxon>Bacillota</taxon>
        <taxon>Bacilli</taxon>
        <taxon>Bacillales</taxon>
        <taxon>Paenibacillaceae</taxon>
        <taxon>Paenibacillus</taxon>
    </lineage>
</organism>
<dbReference type="InterPro" id="IPR005471">
    <property type="entry name" value="Tscrpt_reg_IclR_N"/>
</dbReference>
<gene>
    <name evidence="6" type="ORF">ACFP56_18485</name>
</gene>
<proteinExistence type="predicted"/>
<evidence type="ECO:0000313" key="6">
    <source>
        <dbReference type="EMBL" id="MFC6334622.1"/>
    </source>
</evidence>
<keyword evidence="2" id="KW-0238">DNA-binding</keyword>
<dbReference type="PROSITE" id="PS51078">
    <property type="entry name" value="ICLR_ED"/>
    <property type="match status" value="1"/>
</dbReference>